<dbReference type="AlphaFoldDB" id="A0A0F9JYP0"/>
<proteinExistence type="predicted"/>
<name>A0A0F9JYP0_9ZZZZ</name>
<evidence type="ECO:0000313" key="1">
    <source>
        <dbReference type="EMBL" id="KKM67601.1"/>
    </source>
</evidence>
<protein>
    <submittedName>
        <fullName evidence="1">Uncharacterized protein</fullName>
    </submittedName>
</protein>
<organism evidence="1">
    <name type="scientific">marine sediment metagenome</name>
    <dbReference type="NCBI Taxonomy" id="412755"/>
    <lineage>
        <taxon>unclassified sequences</taxon>
        <taxon>metagenomes</taxon>
        <taxon>ecological metagenomes</taxon>
    </lineage>
</organism>
<reference evidence="1" key="1">
    <citation type="journal article" date="2015" name="Nature">
        <title>Complex archaea that bridge the gap between prokaryotes and eukaryotes.</title>
        <authorList>
            <person name="Spang A."/>
            <person name="Saw J.H."/>
            <person name="Jorgensen S.L."/>
            <person name="Zaremba-Niedzwiedzka K."/>
            <person name="Martijn J."/>
            <person name="Lind A.E."/>
            <person name="van Eijk R."/>
            <person name="Schleper C."/>
            <person name="Guy L."/>
            <person name="Ettema T.J."/>
        </authorList>
    </citation>
    <scope>NUCLEOTIDE SEQUENCE</scope>
</reference>
<gene>
    <name evidence="1" type="ORF">LCGC14_1469480</name>
</gene>
<dbReference type="EMBL" id="LAZR01010320">
    <property type="protein sequence ID" value="KKM67601.1"/>
    <property type="molecule type" value="Genomic_DNA"/>
</dbReference>
<comment type="caution">
    <text evidence="1">The sequence shown here is derived from an EMBL/GenBank/DDBJ whole genome shotgun (WGS) entry which is preliminary data.</text>
</comment>
<accession>A0A0F9JYP0</accession>
<sequence length="288" mass="31003">MATVPPAPRKEIFGLPDGIPNPIWLTWFEKLRTEVNMSFKNFYVEVKKGNVPGHSLIHKFGRNDAVADAVWEGIHQLSTTFNFLTASTPVRIKAGGNVNDDAGGTGMQKLVVVGLDSDGNQAEETITANGGSASTATTTSFWRVFRLYIPDGGCGTYGSANTGIVTVENSGGGTDLIMITATEGQSQYGAYAIPAGKTGYLLSVEVEADTKKPADFRMFTRNNLTDFSAPFSPRRIRLHFDGIDGPDTHNPDSPFFALPALTDIWMEAEGAGAQTEVSVDFELLLVDD</sequence>